<feature type="compositionally biased region" description="Polar residues" evidence="1">
    <location>
        <begin position="111"/>
        <end position="122"/>
    </location>
</feature>
<dbReference type="AlphaFoldDB" id="A0A7R9ICS8"/>
<feature type="compositionally biased region" description="Basic residues" evidence="1">
    <location>
        <begin position="67"/>
        <end position="84"/>
    </location>
</feature>
<feature type="compositionally biased region" description="Low complexity" evidence="1">
    <location>
        <begin position="254"/>
        <end position="272"/>
    </location>
</feature>
<feature type="compositionally biased region" description="Polar residues" evidence="1">
    <location>
        <begin position="290"/>
        <end position="306"/>
    </location>
</feature>
<feature type="region of interest" description="Disordered" evidence="1">
    <location>
        <begin position="140"/>
        <end position="309"/>
    </location>
</feature>
<proteinExistence type="predicted"/>
<protein>
    <submittedName>
        <fullName evidence="2">Uncharacterized protein</fullName>
    </submittedName>
</protein>
<sequence length="372" mass="42315">MTSKLPNALSTLSAHTNIMTVIRNTRIMAHNWREASWMDFKQLCFAFPRTVINRIHWCEAQQENNHGKKSVRRSARANRKKHLRVPQLRFDSDEEKDDNDSDIFARPKTPSALQSKKTTEFSNVDEEGIENYDRVGKLNTKTQALRRKGPKQTELESDEMSDEDENSKSKTPRVLRISSRKKKNDGTKSLTPMTRRRGSSNIVESEKDASPVEVTKLRTRRSARSIVEGEKDEDSDVITKSNTPASQRKEPKGSASSSFDCDSPISSASSSPDPKRVRSSKRISGHTPPLQKSQTTPIQNQQTVLRKSSRKRINNELYLALSFLMRSSQAVSPQKGESMMFFSSSRLQNWAQSLVCLVCETRSSVAWFNMER</sequence>
<accession>A0A7R9ICS8</accession>
<evidence type="ECO:0000256" key="1">
    <source>
        <dbReference type="SAM" id="MobiDB-lite"/>
    </source>
</evidence>
<name>A0A7R9ICS8_9NEOP</name>
<feature type="compositionally biased region" description="Acidic residues" evidence="1">
    <location>
        <begin position="155"/>
        <end position="165"/>
    </location>
</feature>
<organism evidence="2">
    <name type="scientific">Timema tahoe</name>
    <dbReference type="NCBI Taxonomy" id="61484"/>
    <lineage>
        <taxon>Eukaryota</taxon>
        <taxon>Metazoa</taxon>
        <taxon>Ecdysozoa</taxon>
        <taxon>Arthropoda</taxon>
        <taxon>Hexapoda</taxon>
        <taxon>Insecta</taxon>
        <taxon>Pterygota</taxon>
        <taxon>Neoptera</taxon>
        <taxon>Polyneoptera</taxon>
        <taxon>Phasmatodea</taxon>
        <taxon>Timematodea</taxon>
        <taxon>Timematoidea</taxon>
        <taxon>Timematidae</taxon>
        <taxon>Timema</taxon>
    </lineage>
</organism>
<feature type="compositionally biased region" description="Acidic residues" evidence="1">
    <location>
        <begin position="92"/>
        <end position="101"/>
    </location>
</feature>
<reference evidence="2" key="1">
    <citation type="submission" date="2020-11" db="EMBL/GenBank/DDBJ databases">
        <authorList>
            <person name="Tran Van P."/>
        </authorList>
    </citation>
    <scope>NUCLEOTIDE SEQUENCE</scope>
</reference>
<feature type="region of interest" description="Disordered" evidence="1">
    <location>
        <begin position="63"/>
        <end position="122"/>
    </location>
</feature>
<gene>
    <name evidence="2" type="ORF">TTEB3V08_LOCUS2457</name>
</gene>
<feature type="compositionally biased region" description="Basic residues" evidence="1">
    <location>
        <begin position="170"/>
        <end position="183"/>
    </location>
</feature>
<evidence type="ECO:0000313" key="2">
    <source>
        <dbReference type="EMBL" id="CAD7454350.1"/>
    </source>
</evidence>
<dbReference type="EMBL" id="OE000578">
    <property type="protein sequence ID" value="CAD7454350.1"/>
    <property type="molecule type" value="Genomic_DNA"/>
</dbReference>